<protein>
    <submittedName>
        <fullName evidence="1">Uncharacterized protein</fullName>
    </submittedName>
</protein>
<dbReference type="AlphaFoldDB" id="A0AAN7Z2P7"/>
<reference evidence="1 2" key="1">
    <citation type="submission" date="2023-10" db="EMBL/GenBank/DDBJ databases">
        <title>Draft genome sequence of Xylaria bambusicola isolate GMP-LS, the root and basal stem rot pathogen of sugarcane in Indonesia.</title>
        <authorList>
            <person name="Selvaraj P."/>
            <person name="Muralishankar V."/>
            <person name="Muruganantham S."/>
            <person name="Sp S."/>
            <person name="Haryani S."/>
            <person name="Lau K.J.X."/>
            <person name="Naqvi N.I."/>
        </authorList>
    </citation>
    <scope>NUCLEOTIDE SEQUENCE [LARGE SCALE GENOMIC DNA]</scope>
    <source>
        <strain evidence="1">GMP-LS</strain>
    </source>
</reference>
<gene>
    <name evidence="1" type="ORF">RRF57_010398</name>
</gene>
<name>A0AAN7Z2P7_9PEZI</name>
<organism evidence="1 2">
    <name type="scientific">Xylaria bambusicola</name>
    <dbReference type="NCBI Taxonomy" id="326684"/>
    <lineage>
        <taxon>Eukaryota</taxon>
        <taxon>Fungi</taxon>
        <taxon>Dikarya</taxon>
        <taxon>Ascomycota</taxon>
        <taxon>Pezizomycotina</taxon>
        <taxon>Sordariomycetes</taxon>
        <taxon>Xylariomycetidae</taxon>
        <taxon>Xylariales</taxon>
        <taxon>Xylariaceae</taxon>
        <taxon>Xylaria</taxon>
    </lineage>
</organism>
<proteinExistence type="predicted"/>
<evidence type="ECO:0000313" key="2">
    <source>
        <dbReference type="Proteomes" id="UP001305414"/>
    </source>
</evidence>
<sequence>MRGVVGIKVVKLAAWQYAAEMGIKGILSTFAIQDLDSSTNYGSLIGKKNSSAEAKLNAVHWVTHKPE</sequence>
<evidence type="ECO:0000313" key="1">
    <source>
        <dbReference type="EMBL" id="KAK5634685.1"/>
    </source>
</evidence>
<comment type="caution">
    <text evidence="1">The sequence shown here is derived from an EMBL/GenBank/DDBJ whole genome shotgun (WGS) entry which is preliminary data.</text>
</comment>
<dbReference type="EMBL" id="JAWHQM010000043">
    <property type="protein sequence ID" value="KAK5634685.1"/>
    <property type="molecule type" value="Genomic_DNA"/>
</dbReference>
<dbReference type="Proteomes" id="UP001305414">
    <property type="component" value="Unassembled WGS sequence"/>
</dbReference>
<keyword evidence="2" id="KW-1185">Reference proteome</keyword>
<accession>A0AAN7Z2P7</accession>